<dbReference type="EnsemblPlants" id="AUR62005963-RA">
    <property type="protein sequence ID" value="AUR62005963-RA:cds"/>
    <property type="gene ID" value="AUR62005963"/>
</dbReference>
<evidence type="ECO:0000256" key="3">
    <source>
        <dbReference type="ARBA" id="ARBA00022729"/>
    </source>
</evidence>
<evidence type="ECO:0000256" key="4">
    <source>
        <dbReference type="ARBA" id="ARBA00022989"/>
    </source>
</evidence>
<dbReference type="Gene3D" id="3.80.10.10">
    <property type="entry name" value="Ribonuclease Inhibitor"/>
    <property type="match status" value="2"/>
</dbReference>
<keyword evidence="3" id="KW-0732">Signal</keyword>
<keyword evidence="8" id="KW-1185">Reference proteome</keyword>
<dbReference type="Proteomes" id="UP000596660">
    <property type="component" value="Unplaced"/>
</dbReference>
<evidence type="ECO:0000256" key="5">
    <source>
        <dbReference type="ARBA" id="ARBA00023136"/>
    </source>
</evidence>
<dbReference type="PANTHER" id="PTHR48063:SF112">
    <property type="entry name" value="RECEPTOR LIKE PROTEIN 30-LIKE"/>
    <property type="match status" value="1"/>
</dbReference>
<dbReference type="AlphaFoldDB" id="A0A803L274"/>
<name>A0A803L274_CHEQI</name>
<evidence type="ECO:0000256" key="6">
    <source>
        <dbReference type="ARBA" id="ARBA00023180"/>
    </source>
</evidence>
<protein>
    <submittedName>
        <fullName evidence="7">Uncharacterized protein</fullName>
    </submittedName>
</protein>
<proteinExistence type="predicted"/>
<evidence type="ECO:0000256" key="2">
    <source>
        <dbReference type="ARBA" id="ARBA00022692"/>
    </source>
</evidence>
<dbReference type="InterPro" id="IPR046956">
    <property type="entry name" value="RLP23-like"/>
</dbReference>
<accession>A0A803L274</accession>
<reference evidence="7" key="2">
    <citation type="submission" date="2021-03" db="UniProtKB">
        <authorList>
            <consortium name="EnsemblPlants"/>
        </authorList>
    </citation>
    <scope>IDENTIFICATION</scope>
</reference>
<keyword evidence="2" id="KW-0812">Transmembrane</keyword>
<dbReference type="InterPro" id="IPR001611">
    <property type="entry name" value="Leu-rich_rpt"/>
</dbReference>
<comment type="subcellular location">
    <subcellularLocation>
        <location evidence="1">Membrane</location>
        <topology evidence="1">Single-pass type I membrane protein</topology>
    </subcellularLocation>
</comment>
<evidence type="ECO:0000256" key="1">
    <source>
        <dbReference type="ARBA" id="ARBA00004479"/>
    </source>
</evidence>
<dbReference type="GO" id="GO:0016020">
    <property type="term" value="C:membrane"/>
    <property type="evidence" value="ECO:0007669"/>
    <property type="project" value="UniProtKB-SubCell"/>
</dbReference>
<dbReference type="PANTHER" id="PTHR48063">
    <property type="entry name" value="LRR RECEPTOR-LIKE KINASE"/>
    <property type="match status" value="1"/>
</dbReference>
<dbReference type="InterPro" id="IPR032675">
    <property type="entry name" value="LRR_dom_sf"/>
</dbReference>
<dbReference type="Gramene" id="AUR62005963-RA">
    <property type="protein sequence ID" value="AUR62005963-RA:cds"/>
    <property type="gene ID" value="AUR62005963"/>
</dbReference>
<dbReference type="OMA" id="IRNFWAK"/>
<reference evidence="7" key="1">
    <citation type="journal article" date="2017" name="Nature">
        <title>The genome of Chenopodium quinoa.</title>
        <authorList>
            <person name="Jarvis D.E."/>
            <person name="Ho Y.S."/>
            <person name="Lightfoot D.J."/>
            <person name="Schmoeckel S.M."/>
            <person name="Li B."/>
            <person name="Borm T.J.A."/>
            <person name="Ohyanagi H."/>
            <person name="Mineta K."/>
            <person name="Michell C.T."/>
            <person name="Saber N."/>
            <person name="Kharbatia N.M."/>
            <person name="Rupper R.R."/>
            <person name="Sharp A.R."/>
            <person name="Dally N."/>
            <person name="Boughton B.A."/>
            <person name="Woo Y.H."/>
            <person name="Gao G."/>
            <person name="Schijlen E.G.W.M."/>
            <person name="Guo X."/>
            <person name="Momin A.A."/>
            <person name="Negrao S."/>
            <person name="Al-Babili S."/>
            <person name="Gehring C."/>
            <person name="Roessner U."/>
            <person name="Jung C."/>
            <person name="Murphy K."/>
            <person name="Arold S.T."/>
            <person name="Gojobori T."/>
            <person name="van der Linden C.G."/>
            <person name="van Loo E.N."/>
            <person name="Jellen E.N."/>
            <person name="Maughan P.J."/>
            <person name="Tester M."/>
        </authorList>
    </citation>
    <scope>NUCLEOTIDE SEQUENCE [LARGE SCALE GENOMIC DNA]</scope>
    <source>
        <strain evidence="7">cv. PI 614886</strain>
    </source>
</reference>
<keyword evidence="4" id="KW-1133">Transmembrane helix</keyword>
<organism evidence="7 8">
    <name type="scientific">Chenopodium quinoa</name>
    <name type="common">Quinoa</name>
    <dbReference type="NCBI Taxonomy" id="63459"/>
    <lineage>
        <taxon>Eukaryota</taxon>
        <taxon>Viridiplantae</taxon>
        <taxon>Streptophyta</taxon>
        <taxon>Embryophyta</taxon>
        <taxon>Tracheophyta</taxon>
        <taxon>Spermatophyta</taxon>
        <taxon>Magnoliopsida</taxon>
        <taxon>eudicotyledons</taxon>
        <taxon>Gunneridae</taxon>
        <taxon>Pentapetalae</taxon>
        <taxon>Caryophyllales</taxon>
        <taxon>Chenopodiaceae</taxon>
        <taxon>Chenopodioideae</taxon>
        <taxon>Atripliceae</taxon>
        <taxon>Chenopodium</taxon>
    </lineage>
</organism>
<keyword evidence="5" id="KW-0472">Membrane</keyword>
<evidence type="ECO:0000313" key="8">
    <source>
        <dbReference type="Proteomes" id="UP000596660"/>
    </source>
</evidence>
<evidence type="ECO:0000313" key="7">
    <source>
        <dbReference type="EnsemblPlants" id="AUR62005963-RA:cds"/>
    </source>
</evidence>
<dbReference type="SUPFAM" id="SSF52058">
    <property type="entry name" value="L domain-like"/>
    <property type="match status" value="1"/>
</dbReference>
<keyword evidence="6" id="KW-0325">Glycoprotein</keyword>
<dbReference type="Pfam" id="PF00560">
    <property type="entry name" value="LRR_1"/>
    <property type="match status" value="2"/>
</dbReference>
<sequence>MRANQLEGVIPSQLCSLPRLQFLDLAMNNLTGSIPSCFGHFKSMKKSLQLKAPSTYEMALAPATAPSEPLESFKGENAMVVLKGVERQYTTTLKLVVNLDLSSNGLVGSIPEELTNLSKLAKKLVSRASRVRSSVWRVGGKHPGYNKKIIRNFWAKA</sequence>